<sequence length="159" mass="17788">MAWIEGTATKTVIVDAPLEEIATFFATPAQIKECMGDLERFEVVDETTYRWILKAMGAKGISFQGDYTVRYWREGDVVRWESLPGGTMKTTGQVRLRELGPGRTEVTYDETLASDLPIPRLGAKVFRPIVAREIVRGVDSFLDGVRTYLNAGKHRSGES</sequence>
<dbReference type="Gene3D" id="3.30.530.20">
    <property type="match status" value="1"/>
</dbReference>
<keyword evidence="2" id="KW-1185">Reference proteome</keyword>
<dbReference type="Pfam" id="PF10604">
    <property type="entry name" value="Polyketide_cyc2"/>
    <property type="match status" value="1"/>
</dbReference>
<name>A0A328C989_9DELT</name>
<dbReference type="SUPFAM" id="SSF55961">
    <property type="entry name" value="Bet v1-like"/>
    <property type="match status" value="1"/>
</dbReference>
<dbReference type="Proteomes" id="UP000249169">
    <property type="component" value="Unassembled WGS sequence"/>
</dbReference>
<accession>A0A328C989</accession>
<comment type="caution">
    <text evidence="1">The sequence shown here is derived from an EMBL/GenBank/DDBJ whole genome shotgun (WGS) entry which is preliminary data.</text>
</comment>
<dbReference type="OrthoDB" id="5507072at2"/>
<evidence type="ECO:0008006" key="3">
    <source>
        <dbReference type="Google" id="ProtNLM"/>
    </source>
</evidence>
<dbReference type="RefSeq" id="WP_111730085.1">
    <property type="nucleotide sequence ID" value="NZ_QHKO01000005.1"/>
</dbReference>
<evidence type="ECO:0000313" key="2">
    <source>
        <dbReference type="Proteomes" id="UP000249169"/>
    </source>
</evidence>
<organism evidence="1 2">
    <name type="scientific">Lujinxingia litoralis</name>
    <dbReference type="NCBI Taxonomy" id="2211119"/>
    <lineage>
        <taxon>Bacteria</taxon>
        <taxon>Deltaproteobacteria</taxon>
        <taxon>Bradymonadales</taxon>
        <taxon>Lujinxingiaceae</taxon>
        <taxon>Lujinxingia</taxon>
    </lineage>
</organism>
<proteinExistence type="predicted"/>
<protein>
    <recommendedName>
        <fullName evidence="3">Cyclase</fullName>
    </recommendedName>
</protein>
<dbReference type="AlphaFoldDB" id="A0A328C989"/>
<dbReference type="EMBL" id="QHKO01000005">
    <property type="protein sequence ID" value="RAL21520.1"/>
    <property type="molecule type" value="Genomic_DNA"/>
</dbReference>
<reference evidence="1 2" key="1">
    <citation type="submission" date="2018-05" db="EMBL/GenBank/DDBJ databases">
        <title>Lujinxingia marina gen. nov. sp. nov., a new facultative anaerobic member of the class Deltaproteobacteria, and proposal of Lujinxingaceae fam. nov.</title>
        <authorList>
            <person name="Li C.-M."/>
        </authorList>
    </citation>
    <scope>NUCLEOTIDE SEQUENCE [LARGE SCALE GENOMIC DNA]</scope>
    <source>
        <strain evidence="1 2">B210</strain>
    </source>
</reference>
<dbReference type="InterPro" id="IPR023393">
    <property type="entry name" value="START-like_dom_sf"/>
</dbReference>
<evidence type="ECO:0000313" key="1">
    <source>
        <dbReference type="EMBL" id="RAL21520.1"/>
    </source>
</evidence>
<gene>
    <name evidence="1" type="ORF">DL240_11700</name>
</gene>
<dbReference type="InterPro" id="IPR019587">
    <property type="entry name" value="Polyketide_cyclase/dehydratase"/>
</dbReference>